<dbReference type="EMBL" id="CP053452">
    <property type="protein sequence ID" value="QJW99212.1"/>
    <property type="molecule type" value="Genomic_DNA"/>
</dbReference>
<dbReference type="KEGG" id="ftj:FTUN_6814"/>
<dbReference type="AlphaFoldDB" id="A0A6M5Z222"/>
<accession>A0A6M5Z222</accession>
<evidence type="ECO:0000313" key="2">
    <source>
        <dbReference type="Proteomes" id="UP000503447"/>
    </source>
</evidence>
<name>A0A6M5Z222_9BACT</name>
<dbReference type="Proteomes" id="UP000503447">
    <property type="component" value="Chromosome"/>
</dbReference>
<gene>
    <name evidence="1" type="ORF">FTUN_6814</name>
</gene>
<evidence type="ECO:0000313" key="1">
    <source>
        <dbReference type="EMBL" id="QJW99212.1"/>
    </source>
</evidence>
<keyword evidence="2" id="KW-1185">Reference proteome</keyword>
<proteinExistence type="predicted"/>
<reference evidence="2" key="1">
    <citation type="submission" date="2020-05" db="EMBL/GenBank/DDBJ databases">
        <title>Frigoriglobus tundricola gen. nov., sp. nov., a psychrotolerant cellulolytic planctomycete of the family Gemmataceae with two divergent copies of 16S rRNA gene.</title>
        <authorList>
            <person name="Kulichevskaya I.S."/>
            <person name="Ivanova A.A."/>
            <person name="Naumoff D.G."/>
            <person name="Beletsky A.V."/>
            <person name="Rijpstra W.I.C."/>
            <person name="Sinninghe Damste J.S."/>
            <person name="Mardanov A.V."/>
            <person name="Ravin N.V."/>
            <person name="Dedysh S.N."/>
        </authorList>
    </citation>
    <scope>NUCLEOTIDE SEQUENCE [LARGE SCALE GENOMIC DNA]</scope>
    <source>
        <strain evidence="2">PL17</strain>
    </source>
</reference>
<protein>
    <submittedName>
        <fullName evidence="1">Uncharacterized protein</fullName>
    </submittedName>
</protein>
<organism evidence="1 2">
    <name type="scientific">Frigoriglobus tundricola</name>
    <dbReference type="NCBI Taxonomy" id="2774151"/>
    <lineage>
        <taxon>Bacteria</taxon>
        <taxon>Pseudomonadati</taxon>
        <taxon>Planctomycetota</taxon>
        <taxon>Planctomycetia</taxon>
        <taxon>Gemmatales</taxon>
        <taxon>Gemmataceae</taxon>
        <taxon>Frigoriglobus</taxon>
    </lineage>
</organism>
<sequence>MRSERKVGLDRKPGLTKVCYPYVTRGERVNPACPAARRRNR</sequence>